<dbReference type="Proteomes" id="UP000002696">
    <property type="component" value="Chromosome"/>
</dbReference>
<protein>
    <submittedName>
        <fullName evidence="1">Uncharacterized protein</fullName>
    </submittedName>
</protein>
<dbReference type="HOGENOM" id="CLU_182214_0_0_5"/>
<keyword evidence="2" id="KW-1185">Reference proteome</keyword>
<gene>
    <name evidence="1" type="ordered locus">Bresu_3073</name>
</gene>
<dbReference type="InParanoid" id="D9QPB6"/>
<reference evidence="2" key="1">
    <citation type="journal article" date="2011" name="J. Bacteriol.">
        <title>Genome sequences of eight morphologically diverse alphaproteobacteria.</title>
        <authorList>
            <consortium name="US DOE Joint Genome Institute"/>
            <person name="Brown P.J."/>
            <person name="Kysela D.T."/>
            <person name="Buechlein A."/>
            <person name="Hemmerich C."/>
            <person name="Brun Y.V."/>
        </authorList>
    </citation>
    <scope>NUCLEOTIDE SEQUENCE [LARGE SCALE GENOMIC DNA]</scope>
    <source>
        <strain evidence="2">ATCC 15264 / DSM 4735 / LMG 14903 / NBRC 16000 / CB 81</strain>
    </source>
</reference>
<dbReference type="RefSeq" id="WP_013270479.1">
    <property type="nucleotide sequence ID" value="NC_014375.1"/>
</dbReference>
<proteinExistence type="predicted"/>
<dbReference type="KEGG" id="bsb:Bresu_3073"/>
<organism evidence="1 2">
    <name type="scientific">Brevundimonas subvibrioides (strain ATCC 15264 / DSM 4735 / LMG 14903 / NBRC 16000 / CB 81)</name>
    <name type="common">Caulobacter subvibrioides</name>
    <dbReference type="NCBI Taxonomy" id="633149"/>
    <lineage>
        <taxon>Bacteria</taxon>
        <taxon>Pseudomonadati</taxon>
        <taxon>Pseudomonadota</taxon>
        <taxon>Alphaproteobacteria</taxon>
        <taxon>Caulobacterales</taxon>
        <taxon>Caulobacteraceae</taxon>
        <taxon>Brevundimonas</taxon>
    </lineage>
</organism>
<dbReference type="BioCyc" id="BSUB633149:G1GM8-3090-MONOMER"/>
<evidence type="ECO:0000313" key="1">
    <source>
        <dbReference type="EMBL" id="ADL02379.1"/>
    </source>
</evidence>
<dbReference type="EMBL" id="CP002102">
    <property type="protein sequence ID" value="ADL02379.1"/>
    <property type="molecule type" value="Genomic_DNA"/>
</dbReference>
<dbReference type="eggNOG" id="ENOG503325Y">
    <property type="taxonomic scope" value="Bacteria"/>
</dbReference>
<evidence type="ECO:0000313" key="2">
    <source>
        <dbReference type="Proteomes" id="UP000002696"/>
    </source>
</evidence>
<dbReference type="AlphaFoldDB" id="D9QPB6"/>
<name>D9QPB6_BRESC</name>
<accession>D9QPB6</accession>
<sequence length="95" mass="10973">MSRSIQMPCTVEVEHSDESLHAHVALDGDPVIRPGDEVQVHGEPIHVAFGERRTFRRMATLRRASFLERAWTRTCAGFFEMNELYEVSFTPRRTL</sequence>
<dbReference type="OrthoDB" id="7507446at2"/>
<dbReference type="STRING" id="633149.Bresu_3073"/>